<dbReference type="Proteomes" id="UP000824071">
    <property type="component" value="Unassembled WGS sequence"/>
</dbReference>
<dbReference type="SUPFAM" id="SSF46955">
    <property type="entry name" value="Putative DNA-binding domain"/>
    <property type="match status" value="1"/>
</dbReference>
<reference evidence="3" key="2">
    <citation type="journal article" date="2021" name="PeerJ">
        <title>Extensive microbial diversity within the chicken gut microbiome revealed by metagenomics and culture.</title>
        <authorList>
            <person name="Gilroy R."/>
            <person name="Ravi A."/>
            <person name="Getino M."/>
            <person name="Pursley I."/>
            <person name="Horton D.L."/>
            <person name="Alikhan N.F."/>
            <person name="Baker D."/>
            <person name="Gharbi K."/>
            <person name="Hall N."/>
            <person name="Watson M."/>
            <person name="Adriaenssens E.M."/>
            <person name="Foster-Nyarko E."/>
            <person name="Jarju S."/>
            <person name="Secka A."/>
            <person name="Antonio M."/>
            <person name="Oren A."/>
            <person name="Chaudhuri R.R."/>
            <person name="La Ragione R."/>
            <person name="Hildebrand F."/>
            <person name="Pallen M.J."/>
        </authorList>
    </citation>
    <scope>NUCLEOTIDE SEQUENCE</scope>
    <source>
        <strain evidence="3">ChiGjej1B1-19959</strain>
    </source>
</reference>
<dbReference type="AlphaFoldDB" id="A0A9D1IG17"/>
<gene>
    <name evidence="3" type="ORF">IAC53_05635</name>
</gene>
<keyword evidence="1" id="KW-0238">DNA-binding</keyword>
<dbReference type="Gene3D" id="1.10.1660.10">
    <property type="match status" value="1"/>
</dbReference>
<dbReference type="CDD" id="cd01109">
    <property type="entry name" value="HTH_YyaN"/>
    <property type="match status" value="1"/>
</dbReference>
<dbReference type="GO" id="GO:0003677">
    <property type="term" value="F:DNA binding"/>
    <property type="evidence" value="ECO:0007669"/>
    <property type="project" value="UniProtKB-KW"/>
</dbReference>
<dbReference type="PANTHER" id="PTHR30204:SF82">
    <property type="entry name" value="TRANSCRIPTIONAL REGULATOR, MERR FAMILY"/>
    <property type="match status" value="1"/>
</dbReference>
<dbReference type="PANTHER" id="PTHR30204">
    <property type="entry name" value="REDOX-CYCLING DRUG-SENSING TRANSCRIPTIONAL ACTIVATOR SOXR"/>
    <property type="match status" value="1"/>
</dbReference>
<evidence type="ECO:0000259" key="2">
    <source>
        <dbReference type="PROSITE" id="PS50937"/>
    </source>
</evidence>
<sequence length="149" mass="17448">MYTIGQIAAMFDLPVSTVRYYDKEGLFPGLARQSGRRIFSDREVEALRVIACLKSSGLEIKDIKQFMVWTTAGKDTYPQRKALFEARKTIVEAEMRRLQRTLDMLNYKCWYYETAMQDGNEDRISAMLPDRLPPDIQKLYDSARENNRF</sequence>
<dbReference type="GO" id="GO:0003700">
    <property type="term" value="F:DNA-binding transcription factor activity"/>
    <property type="evidence" value="ECO:0007669"/>
    <property type="project" value="InterPro"/>
</dbReference>
<comment type="caution">
    <text evidence="3">The sequence shown here is derived from an EMBL/GenBank/DDBJ whole genome shotgun (WGS) entry which is preliminary data.</text>
</comment>
<dbReference type="SMART" id="SM00422">
    <property type="entry name" value="HTH_MERR"/>
    <property type="match status" value="1"/>
</dbReference>
<dbReference type="PROSITE" id="PS50937">
    <property type="entry name" value="HTH_MERR_2"/>
    <property type="match status" value="1"/>
</dbReference>
<dbReference type="Pfam" id="PF13411">
    <property type="entry name" value="MerR_1"/>
    <property type="match status" value="1"/>
</dbReference>
<feature type="domain" description="HTH merR-type" evidence="2">
    <location>
        <begin position="1"/>
        <end position="69"/>
    </location>
</feature>
<protein>
    <submittedName>
        <fullName evidence="3">MerR family transcriptional regulator</fullName>
    </submittedName>
</protein>
<name>A0A9D1IG17_9FIRM</name>
<accession>A0A9D1IG17</accession>
<dbReference type="EMBL" id="DVMW01000033">
    <property type="protein sequence ID" value="HIU36066.1"/>
    <property type="molecule type" value="Genomic_DNA"/>
</dbReference>
<evidence type="ECO:0000313" key="4">
    <source>
        <dbReference type="Proteomes" id="UP000824071"/>
    </source>
</evidence>
<dbReference type="InterPro" id="IPR000551">
    <property type="entry name" value="MerR-type_HTH_dom"/>
</dbReference>
<organism evidence="3 4">
    <name type="scientific">Candidatus Fimenecus excrementigallinarum</name>
    <dbReference type="NCBI Taxonomy" id="2840816"/>
    <lineage>
        <taxon>Bacteria</taxon>
        <taxon>Bacillati</taxon>
        <taxon>Bacillota</taxon>
        <taxon>Clostridia</taxon>
        <taxon>Candidatus Fimenecus</taxon>
    </lineage>
</organism>
<dbReference type="InterPro" id="IPR047057">
    <property type="entry name" value="MerR_fam"/>
</dbReference>
<dbReference type="InterPro" id="IPR009061">
    <property type="entry name" value="DNA-bd_dom_put_sf"/>
</dbReference>
<evidence type="ECO:0000313" key="3">
    <source>
        <dbReference type="EMBL" id="HIU36066.1"/>
    </source>
</evidence>
<reference evidence="3" key="1">
    <citation type="submission" date="2020-10" db="EMBL/GenBank/DDBJ databases">
        <authorList>
            <person name="Gilroy R."/>
        </authorList>
    </citation>
    <scope>NUCLEOTIDE SEQUENCE</scope>
    <source>
        <strain evidence="3">ChiGjej1B1-19959</strain>
    </source>
</reference>
<proteinExistence type="predicted"/>
<evidence type="ECO:0000256" key="1">
    <source>
        <dbReference type="ARBA" id="ARBA00023125"/>
    </source>
</evidence>